<dbReference type="AlphaFoldDB" id="A0A1H3K5H1"/>
<dbReference type="GO" id="GO:0030596">
    <property type="term" value="F:alpha-L-rhamnosidase activity"/>
    <property type="evidence" value="ECO:0007669"/>
    <property type="project" value="UniProtKB-EC"/>
</dbReference>
<evidence type="ECO:0000259" key="7">
    <source>
        <dbReference type="Pfam" id="PF17390"/>
    </source>
</evidence>
<evidence type="ECO:0000259" key="6">
    <source>
        <dbReference type="Pfam" id="PF17389"/>
    </source>
</evidence>
<dbReference type="InterPro" id="IPR012341">
    <property type="entry name" value="6hp_glycosidase-like_sf"/>
</dbReference>
<dbReference type="InterPro" id="IPR013783">
    <property type="entry name" value="Ig-like_fold"/>
</dbReference>
<feature type="domain" description="Alpha-L-rhamnosidase six-hairpin glycosidase" evidence="6">
    <location>
        <begin position="415"/>
        <end position="750"/>
    </location>
</feature>
<dbReference type="PANTHER" id="PTHR33307">
    <property type="entry name" value="ALPHA-RHAMNOSIDASE (EUROFUNG)"/>
    <property type="match status" value="1"/>
</dbReference>
<keyword evidence="9" id="KW-1185">Reference proteome</keyword>
<dbReference type="Pfam" id="PF08531">
    <property type="entry name" value="Bac_rhamnosid_N"/>
    <property type="match status" value="1"/>
</dbReference>
<name>A0A1H3K5H1_9MICO</name>
<dbReference type="STRING" id="381665.SAMN05216554_0434"/>
<reference evidence="8 9" key="1">
    <citation type="submission" date="2016-10" db="EMBL/GenBank/DDBJ databases">
        <authorList>
            <person name="de Groot N.N."/>
        </authorList>
    </citation>
    <scope>NUCLEOTIDE SEQUENCE [LARGE SCALE GENOMIC DNA]</scope>
    <source>
        <strain evidence="8 9">CGMCC 4.3491</strain>
    </source>
</reference>
<gene>
    <name evidence="8" type="ORF">SAMN05216554_0434</name>
</gene>
<dbReference type="GO" id="GO:0005975">
    <property type="term" value="P:carbohydrate metabolic process"/>
    <property type="evidence" value="ECO:0007669"/>
    <property type="project" value="InterPro"/>
</dbReference>
<feature type="domain" description="Alpha-L-rhamnosidase concanavalin-like" evidence="4">
    <location>
        <begin position="312"/>
        <end position="407"/>
    </location>
</feature>
<dbReference type="InterPro" id="IPR035398">
    <property type="entry name" value="Bac_rhamnosid_C"/>
</dbReference>
<evidence type="ECO:0000256" key="2">
    <source>
        <dbReference type="ARBA" id="ARBA00012652"/>
    </source>
</evidence>
<dbReference type="InterPro" id="IPR008928">
    <property type="entry name" value="6-hairpin_glycosidase_sf"/>
</dbReference>
<dbReference type="SUPFAM" id="SSF48208">
    <property type="entry name" value="Six-hairpin glycosidases"/>
    <property type="match status" value="1"/>
</dbReference>
<feature type="domain" description="Alpha-L-rhamnosidase C-terminal" evidence="7">
    <location>
        <begin position="752"/>
        <end position="817"/>
    </location>
</feature>
<dbReference type="Pfam" id="PF05592">
    <property type="entry name" value="Bac_rhamnosid"/>
    <property type="match status" value="1"/>
</dbReference>
<accession>A0A1H3K5H1</accession>
<dbReference type="InterPro" id="IPR016007">
    <property type="entry name" value="Alpha_rhamnosid"/>
</dbReference>
<dbReference type="OrthoDB" id="9761045at2"/>
<evidence type="ECO:0000259" key="4">
    <source>
        <dbReference type="Pfam" id="PF05592"/>
    </source>
</evidence>
<dbReference type="Gene3D" id="1.50.10.10">
    <property type="match status" value="1"/>
</dbReference>
<evidence type="ECO:0000256" key="3">
    <source>
        <dbReference type="ARBA" id="ARBA00022801"/>
    </source>
</evidence>
<dbReference type="EC" id="3.2.1.40" evidence="2"/>
<protein>
    <recommendedName>
        <fullName evidence="2">alpha-L-rhamnosidase</fullName>
        <ecNumber evidence="2">3.2.1.40</ecNumber>
    </recommendedName>
</protein>
<evidence type="ECO:0000259" key="5">
    <source>
        <dbReference type="Pfam" id="PF08531"/>
    </source>
</evidence>
<dbReference type="InterPro" id="IPR013737">
    <property type="entry name" value="Bac_rhamnosid_N"/>
</dbReference>
<dbReference type="InterPro" id="IPR008902">
    <property type="entry name" value="Rhamnosid_concanavalin"/>
</dbReference>
<dbReference type="EMBL" id="FNPZ01000001">
    <property type="protein sequence ID" value="SDY47450.1"/>
    <property type="molecule type" value="Genomic_DNA"/>
</dbReference>
<dbReference type="RefSeq" id="WP_092548112.1">
    <property type="nucleotide sequence ID" value="NZ_FNPZ01000001.1"/>
</dbReference>
<proteinExistence type="predicted"/>
<sequence length="842" mass="92291">MSVRLTGLTVEHAEEPLGIDVRPRFGWVVDGGAAGTRVRSWRIELFAPDGRRLWSRDDPSGGPGVDVEYEGPELRSLTRYRWEIVVTTEHGAARASSSFVTGILDDDWRGAQWISHPDPGGAAPLLRQEFTVPQLAAPSYLVVGAGGYARPEINGVPVPGFDLAPGFTDYDVTAQYVVVEITGLLVPGRNAIGVELGRGFYGMASPSTWNWETAPWHDEPCVRILIVTGDEVVVLSDEGWRAVDGPTRYDDLHGGEDFDARYDRPGCSAAGYDDAGWTPVTLARGPRGRSVNQRQQPIAVAQTFAPDRVEQSAPGRWLFTFPRVIAGRIRLQLDGAAGEVVTVRTAERLRADGRPDNDDPHGYYAGRFQESRITLSGEPLLWTQRFGYQGFRYVEVEATREPVVEAELLHSAVARTGRFRCSNALLNRLHDLTVDTVLNNLHGLPTDTPKYEKNGWTGDGMLGAELMLLNLDSHELLAKWAHDIAASRHGVGAPGVIAPHGGWSMDWTPAPTWHAALLFVPWEIYRQRGDVRVLADTWPDASAYLEFELSRWPDGIADTTLGDWVSPDADPGGGNAPEDTRIAATAYLIAGLDIAAKTARVLGRDQEPWLEHAARLRRRFVDEFFAADRAQIVGTGDRGDRQTHQVLALAFDLLPERHRRPVADTLARMITENGDHLNTGALGTKYLLPQLTRYGHAETALAVALQTDYPSWGLWVEAGATSLWEHWSPSARSHGHYFLGTIDDWLFRSVAGISPAAGGWREIRIEPAVFGLSSAEAEVLTPLGRAGVSWRTEASGVVIDVEIPVGAVATVRLGEREWKVGAGRRRRHASVPAAQSRTASSL</sequence>
<dbReference type="PANTHER" id="PTHR33307:SF6">
    <property type="entry name" value="ALPHA-RHAMNOSIDASE (EUROFUNG)-RELATED"/>
    <property type="match status" value="1"/>
</dbReference>
<dbReference type="Proteomes" id="UP000198891">
    <property type="component" value="Unassembled WGS sequence"/>
</dbReference>
<feature type="domain" description="Bacterial alpha-L-rhamnosidase N-terminal" evidence="5">
    <location>
        <begin position="144"/>
        <end position="301"/>
    </location>
</feature>
<evidence type="ECO:0000313" key="9">
    <source>
        <dbReference type="Proteomes" id="UP000198891"/>
    </source>
</evidence>
<dbReference type="Gene3D" id="2.60.420.10">
    <property type="entry name" value="Maltose phosphorylase, domain 3"/>
    <property type="match status" value="1"/>
</dbReference>
<evidence type="ECO:0000256" key="1">
    <source>
        <dbReference type="ARBA" id="ARBA00001445"/>
    </source>
</evidence>
<evidence type="ECO:0000313" key="8">
    <source>
        <dbReference type="EMBL" id="SDY47450.1"/>
    </source>
</evidence>
<dbReference type="Gene3D" id="2.60.40.10">
    <property type="entry name" value="Immunoglobulins"/>
    <property type="match status" value="1"/>
</dbReference>
<dbReference type="InterPro" id="IPR035396">
    <property type="entry name" value="Bac_rhamnosid6H"/>
</dbReference>
<dbReference type="Pfam" id="PF25788">
    <property type="entry name" value="Ig_Rha78A_N"/>
    <property type="match status" value="1"/>
</dbReference>
<dbReference type="Pfam" id="PF17389">
    <property type="entry name" value="Bac_rhamnosid6H"/>
    <property type="match status" value="1"/>
</dbReference>
<comment type="catalytic activity">
    <reaction evidence="1">
        <text>Hydrolysis of terminal non-reducing alpha-L-rhamnose residues in alpha-L-rhamnosides.</text>
        <dbReference type="EC" id="3.2.1.40"/>
    </reaction>
</comment>
<organism evidence="8 9">
    <name type="scientific">Herbiconiux ginsengi</name>
    <dbReference type="NCBI Taxonomy" id="381665"/>
    <lineage>
        <taxon>Bacteria</taxon>
        <taxon>Bacillati</taxon>
        <taxon>Actinomycetota</taxon>
        <taxon>Actinomycetes</taxon>
        <taxon>Micrococcales</taxon>
        <taxon>Microbacteriaceae</taxon>
        <taxon>Herbiconiux</taxon>
    </lineage>
</organism>
<dbReference type="Gene3D" id="2.60.120.260">
    <property type="entry name" value="Galactose-binding domain-like"/>
    <property type="match status" value="2"/>
</dbReference>
<keyword evidence="3" id="KW-0378">Hydrolase</keyword>
<dbReference type="Pfam" id="PF17390">
    <property type="entry name" value="Bac_rhamnosid_C"/>
    <property type="match status" value="1"/>
</dbReference>